<keyword evidence="5" id="KW-1185">Reference proteome</keyword>
<feature type="compositionally biased region" description="Acidic residues" evidence="3">
    <location>
        <begin position="235"/>
        <end position="245"/>
    </location>
</feature>
<feature type="region of interest" description="Disordered" evidence="3">
    <location>
        <begin position="737"/>
        <end position="771"/>
    </location>
</feature>
<feature type="region of interest" description="Disordered" evidence="3">
    <location>
        <begin position="2193"/>
        <end position="2325"/>
    </location>
</feature>
<feature type="compositionally biased region" description="Low complexity" evidence="3">
    <location>
        <begin position="381"/>
        <end position="391"/>
    </location>
</feature>
<feature type="compositionally biased region" description="Polar residues" evidence="3">
    <location>
        <begin position="693"/>
        <end position="705"/>
    </location>
</feature>
<feature type="region of interest" description="Disordered" evidence="3">
    <location>
        <begin position="655"/>
        <end position="682"/>
    </location>
</feature>
<feature type="region of interest" description="Disordered" evidence="3">
    <location>
        <begin position="1314"/>
        <end position="1335"/>
    </location>
</feature>
<evidence type="ECO:0008006" key="6">
    <source>
        <dbReference type="Google" id="ProtNLM"/>
    </source>
</evidence>
<feature type="region of interest" description="Disordered" evidence="3">
    <location>
        <begin position="693"/>
        <end position="712"/>
    </location>
</feature>
<feature type="region of interest" description="Disordered" evidence="3">
    <location>
        <begin position="621"/>
        <end position="640"/>
    </location>
</feature>
<dbReference type="PANTHER" id="PTHR32083">
    <property type="entry name" value="CILIA AND FLAGELLA-ASSOCIATED PROTEIN 58-RELATED"/>
    <property type="match status" value="1"/>
</dbReference>
<feature type="compositionally biased region" description="Polar residues" evidence="3">
    <location>
        <begin position="2231"/>
        <end position="2243"/>
    </location>
</feature>
<sequence length="2409" mass="267658">MVKAPQRIETPPPRPSPPPAVVAEGPRRSLKIDTAVAASPARSLEPSPTQTLGHSSPELPPLPQLPSLGGIPRTPHTAAAKRPADQAHFYTASWGSPYQQPSPEFHTKSRRHNRDTWALDPEPDDPDSPRFGLDHLIPNRLEESGEPKLKFNLEHLLPKRLPSFLTKDASDPATPTKAPKLWPDLTAEKTPVPPAAQAKQSSQLFFPREPTEGWIKQFLTGQWQSEKANWWSDGSTDEDSDEGDAGEASQDGQTKVKDKKRKNKKGHKPRQNNLTLKQADFWAHFGQKGKETFEKMLASRFADTPPAMEPPAPGPGPAPVPAPAQPELEQLDGQDGELKTEVIFDAESRSLASRGTEEKSLDEKPPRPISKDGPPPPPKAPSKAPSPVNDAPSPPPPKVAQPAPAPAHAHAPVKAADLPVKRPKKRVLWKNRNIVIQIPYDRERGKEGGPPRPLAREEVEGRLKQFEEAGLSVHGFDTSDENGFISSGLAQNREIWPDPADDTHQWRTTHTTRVSIPDRAEWDRYVAFLTEQKLAALGVTLSAPEEEIVENPMSRSASAQQFAGGPGLAFSPPPQSISVGTQGFSNFSAPFSLPSGPSPGIPGHMSRTSIASPISPFGPQRPTGHLHRHSTFASPSLPQQPTPPLAGFSPSLFMAQNGGTRGASPAIPTSAPGQDMMSPVSPFTNNAQIHAQYPFPSSTDTFSQMHQQQQQLQHQLLQQQQQQILNNRPHLTLEELPEEEAEEEIRPQTPAQTNNGPSPNIVVPTPRGSHRHNISENLEREIRDAEYHLEEAINRQLDEDGEFGPGNKFGIHSPPSKPTQTNGNTTMWQGSNGMQNQPQNRQPSYGGSGYQGHHEDDDRTNISDVETNPSIEGQNDQSTGVSSSHTTFASSNLNTSHHVSHSSQGSATSKLNVQAPEFKFPSGPSFNPTAQFSPSNANFTFGPNFQPQGQQGQQQHPVEERPPPSRGNTKLHAAVPSFVPSFKLGGLGLPQPPVVPSTPASTMPSSTFDFAAQGPAFKPDANAFQPDTSAQPNGSSQDSGKLFNIDIQEQDIVKPAKRSKAIPIIKPDLQQLQQMQQQQQQQQQQQEEEAEQEYFDEQGRPMQAEWRQKRARQNAREGDSEPMFATPRVVPSNAPPQPLGDAMQSQNYVYRDRISPIPEGKENRTPTPNGIQRQLTPFKPRGPQQQNEGYNGDFHRGHITNQNSIDLNEAQEPFDFKFGVHVTKPSTDAQQAAAGLRQFSPSPAATNANSYQPSEGGSFMTAMENGKNQENQAGESGEAGEAGEAGEGDFEERPTFNEIDEIMRAMNDQGSEFGIIRESPGWNRSSPPPRPASNLRPAQALFRNDALSPVPQQTLYAPPHNDGGTSSGQDPFSDSKAGLAYESPVHRLGGDNVAVSDWDDIVTTDEEGKFKERRGFFDSRVDGLIDNVLQSRLGPLERSIHNIKDSISAMAMMRTGRRSFSGEPGESDADDEDDDLASQHRNRSPGKSRKLEKIKNAVVEALSQATMPPAPSKSPGIDIAEFYKALADLKMSIARSAATGQLDDFREIMEEALNRQSSVLAQKKQQEANAEAAARIAELERMVDELQSRMEVTIESRKVAERTEDDAQRKLALTEEELLLLRAQGRDDANKIRALNEESHELKLRLGSSESSQEELRRRLVTLETQNEALEATLDEYRLSSKKWSDEINKANEDNEQLRRSISTLEGQNQESIRGREKMRHRLEQLQKDLVSATTHVADEKARWARQEEEHTKKYETLRARIEAEARTRERFEREMERLEGQEREGMRMKVILEQTQRHNAGMEEAMNKLRVENSEFQKRAERFEREFHESREIARAEIKRTRMVMEAELNAANNQVNIVRSELESENARLRNEIDQLRMDRDTEKARHELVLEGEADAKRDALREAHDGRDRALRDQQHRYEKAMEDQQQRYEKTMEDQQQRYEREIGMLEKRLAEKLEDQQQRYEKTIEDLHRQHNRDLANAIEDKQHNEQTLNDRLSLADEKVDFMQDKIVHLEERLEVAKSAAHAAAVAAQSSKSPALLSPEPSLPSAAEKVSPQALRESIAVLQEQLQEREERIESLDQKLSEFDGDAPQRLKEKETEIVWLRELLGVRVDDITDLINSLAQPAFDREQVRDAAIRIRTNLQMEQQEKERLISGGQSFPALASLSSFASPKAAQLAAAIGNWRKGRETANASKLSRSASAADNREQTPVKAPNPSAGFLAGLMTPPASQLRRTPTPSTGRRARDDRESFSSSTSARGFPVLGSVSQGKQRSNSSLSHHHFDHHQLATPPGSRGGTGLLTKSAYDHDAPDSHFSPSQFHYDEETDGDEAYMQQYQQQHHQYHHEQDVRMMGGKGGPVDERYGIGVAVSPDLDEGIHVGAVPQPMQFEPFGPGSGFGHQGHQERHQ</sequence>
<evidence type="ECO:0000313" key="5">
    <source>
        <dbReference type="Proteomes" id="UP001521184"/>
    </source>
</evidence>
<protein>
    <recommendedName>
        <fullName evidence="6">Myosin class ii heavy chain</fullName>
    </recommendedName>
</protein>
<feature type="region of interest" description="Disordered" evidence="3">
    <location>
        <begin position="2036"/>
        <end position="2055"/>
    </location>
</feature>
<feature type="compositionally biased region" description="Pro residues" evidence="3">
    <location>
        <begin position="10"/>
        <end position="20"/>
    </location>
</feature>
<feature type="compositionally biased region" description="Basic residues" evidence="3">
    <location>
        <begin position="257"/>
        <end position="270"/>
    </location>
</feature>
<feature type="region of interest" description="Disordered" evidence="3">
    <location>
        <begin position="1156"/>
        <end position="1187"/>
    </location>
</feature>
<feature type="compositionally biased region" description="Basic and acidic residues" evidence="3">
    <location>
        <begin position="336"/>
        <end position="348"/>
    </location>
</feature>
<reference evidence="4 5" key="1">
    <citation type="journal article" date="2023" name="Plant Dis.">
        <title>First Report of Diplodia intermedia Causing Canker and Dieback Diseases on Apple Trees in Canada.</title>
        <authorList>
            <person name="Ellouze W."/>
            <person name="Ilyukhin E."/>
            <person name="Sulman M."/>
            <person name="Ali S."/>
        </authorList>
    </citation>
    <scope>NUCLEOTIDE SEQUENCE [LARGE SCALE GENOMIC DNA]</scope>
    <source>
        <strain evidence="4 5">M45-28</strain>
    </source>
</reference>
<feature type="compositionally biased region" description="Low complexity" evidence="3">
    <location>
        <begin position="406"/>
        <end position="417"/>
    </location>
</feature>
<feature type="compositionally biased region" description="Polar residues" evidence="3">
    <location>
        <begin position="93"/>
        <end position="102"/>
    </location>
</feature>
<feature type="region of interest" description="Disordered" evidence="3">
    <location>
        <begin position="1011"/>
        <end position="1041"/>
    </location>
</feature>
<feature type="region of interest" description="Disordered" evidence="3">
    <location>
        <begin position="226"/>
        <end position="280"/>
    </location>
</feature>
<evidence type="ECO:0000313" key="4">
    <source>
        <dbReference type="EMBL" id="KAL1646838.1"/>
    </source>
</evidence>
<feature type="region of interest" description="Disordered" evidence="3">
    <location>
        <begin position="1239"/>
        <end position="1292"/>
    </location>
</feature>
<feature type="compositionally biased region" description="Polar residues" evidence="3">
    <location>
        <begin position="749"/>
        <end position="758"/>
    </location>
</feature>
<proteinExistence type="predicted"/>
<feature type="compositionally biased region" description="Acidic residues" evidence="3">
    <location>
        <begin position="1086"/>
        <end position="1096"/>
    </location>
</feature>
<dbReference type="PANTHER" id="PTHR32083:SF0">
    <property type="entry name" value="CILIA AND FLAGELLA-ASSOCIATED PROTEIN 58"/>
    <property type="match status" value="1"/>
</dbReference>
<feature type="compositionally biased region" description="Polar residues" evidence="3">
    <location>
        <begin position="818"/>
        <end position="845"/>
    </location>
</feature>
<feature type="compositionally biased region" description="Polar residues" evidence="3">
    <location>
        <begin position="2194"/>
        <end position="2205"/>
    </location>
</feature>
<feature type="region of interest" description="Disordered" evidence="3">
    <location>
        <begin position="1351"/>
        <end position="1377"/>
    </location>
</feature>
<feature type="coiled-coil region" evidence="2">
    <location>
        <begin position="1653"/>
        <end position="1888"/>
    </location>
</feature>
<feature type="coiled-coil region" evidence="2">
    <location>
        <begin position="1560"/>
        <end position="1624"/>
    </location>
</feature>
<feature type="region of interest" description="Disordered" evidence="3">
    <location>
        <begin position="2386"/>
        <end position="2409"/>
    </location>
</feature>
<dbReference type="EMBL" id="JAKEKT020000014">
    <property type="protein sequence ID" value="KAL1646838.1"/>
    <property type="molecule type" value="Genomic_DNA"/>
</dbReference>
<evidence type="ECO:0000256" key="2">
    <source>
        <dbReference type="SAM" id="Coils"/>
    </source>
</evidence>
<feature type="compositionally biased region" description="Polar residues" evidence="3">
    <location>
        <begin position="924"/>
        <end position="938"/>
    </location>
</feature>
<organism evidence="4 5">
    <name type="scientific">Diplodia intermedia</name>
    <dbReference type="NCBI Taxonomy" id="856260"/>
    <lineage>
        <taxon>Eukaryota</taxon>
        <taxon>Fungi</taxon>
        <taxon>Dikarya</taxon>
        <taxon>Ascomycota</taxon>
        <taxon>Pezizomycotina</taxon>
        <taxon>Dothideomycetes</taxon>
        <taxon>Dothideomycetes incertae sedis</taxon>
        <taxon>Botryosphaeriales</taxon>
        <taxon>Botryosphaeriaceae</taxon>
        <taxon>Diplodia</taxon>
    </lineage>
</organism>
<feature type="region of interest" description="Disordered" evidence="3">
    <location>
        <begin position="1"/>
        <end position="134"/>
    </location>
</feature>
<feature type="compositionally biased region" description="Polar residues" evidence="3">
    <location>
        <begin position="1165"/>
        <end position="1175"/>
    </location>
</feature>
<feature type="compositionally biased region" description="Basic and acidic residues" evidence="3">
    <location>
        <begin position="852"/>
        <end position="861"/>
    </location>
</feature>
<evidence type="ECO:0000256" key="1">
    <source>
        <dbReference type="ARBA" id="ARBA00023054"/>
    </source>
</evidence>
<feature type="compositionally biased region" description="Acidic residues" evidence="3">
    <location>
        <begin position="1465"/>
        <end position="1476"/>
    </location>
</feature>
<feature type="coiled-coil region" evidence="2">
    <location>
        <begin position="1919"/>
        <end position="2026"/>
    </location>
</feature>
<feature type="region of interest" description="Disordered" evidence="3">
    <location>
        <begin position="1457"/>
        <end position="1492"/>
    </location>
</feature>
<gene>
    <name evidence="4" type="ORF">SLS58_002973</name>
</gene>
<accession>A0ABR3TXC4</accession>
<feature type="region of interest" description="Disordered" evidence="3">
    <location>
        <begin position="798"/>
        <end position="971"/>
    </location>
</feature>
<feature type="region of interest" description="Disordered" evidence="3">
    <location>
        <begin position="165"/>
        <end position="207"/>
    </location>
</feature>
<feature type="compositionally biased region" description="Polar residues" evidence="3">
    <location>
        <begin position="1363"/>
        <end position="1372"/>
    </location>
</feature>
<comment type="caution">
    <text evidence="4">The sequence shown here is derived from an EMBL/GenBank/DDBJ whole genome shotgun (WGS) entry which is preliminary data.</text>
</comment>
<feature type="compositionally biased region" description="Pro residues" evidence="3">
    <location>
        <begin position="392"/>
        <end position="405"/>
    </location>
</feature>
<dbReference type="Proteomes" id="UP001521184">
    <property type="component" value="Unassembled WGS sequence"/>
</dbReference>
<feature type="compositionally biased region" description="Pro residues" evidence="3">
    <location>
        <begin position="307"/>
        <end position="324"/>
    </location>
</feature>
<keyword evidence="1 2" id="KW-0175">Coiled coil</keyword>
<feature type="coiled-coil region" evidence="2">
    <location>
        <begin position="2065"/>
        <end position="2092"/>
    </location>
</feature>
<feature type="compositionally biased region" description="Polar residues" evidence="3">
    <location>
        <begin position="862"/>
        <end position="912"/>
    </location>
</feature>
<feature type="compositionally biased region" description="Basic and acidic residues" evidence="3">
    <location>
        <begin position="355"/>
        <end position="370"/>
    </location>
</feature>
<evidence type="ECO:0000256" key="3">
    <source>
        <dbReference type="SAM" id="MobiDB-lite"/>
    </source>
</evidence>
<feature type="compositionally biased region" description="Polar residues" evidence="3">
    <location>
        <begin position="1239"/>
        <end position="1255"/>
    </location>
</feature>
<name>A0ABR3TXC4_9PEZI</name>
<feature type="compositionally biased region" description="Low complexity" evidence="3">
    <location>
        <begin position="1072"/>
        <end position="1085"/>
    </location>
</feature>
<feature type="compositionally biased region" description="Polar residues" evidence="3">
    <location>
        <begin position="1025"/>
        <end position="1039"/>
    </location>
</feature>
<feature type="compositionally biased region" description="Low complexity" evidence="3">
    <location>
        <begin position="939"/>
        <end position="956"/>
    </location>
</feature>
<feature type="region of interest" description="Disordered" evidence="3">
    <location>
        <begin position="293"/>
        <end position="419"/>
    </location>
</feature>
<feature type="compositionally biased region" description="Polar residues" evidence="3">
    <location>
        <begin position="2268"/>
        <end position="2280"/>
    </location>
</feature>
<feature type="region of interest" description="Disordered" evidence="3">
    <location>
        <begin position="1072"/>
        <end position="1144"/>
    </location>
</feature>